<name>A0A4D7JIU8_9BACT</name>
<dbReference type="AlphaFoldDB" id="A0A4D7JIU8"/>
<accession>A0A4D7JIU8</accession>
<reference evidence="2 3" key="1">
    <citation type="submission" date="2018-04" db="EMBL/GenBank/DDBJ databases">
        <title>Complete genome uncultured novel isolate.</title>
        <authorList>
            <person name="Merlino G."/>
        </authorList>
    </citation>
    <scope>NUCLEOTIDE SEQUENCE [LARGE SCALE GENOMIC DNA]</scope>
    <source>
        <strain evidence="3">R1DC9</strain>
    </source>
</reference>
<protein>
    <submittedName>
        <fullName evidence="2">Uncharacterized protein</fullName>
    </submittedName>
</protein>
<evidence type="ECO:0000313" key="3">
    <source>
        <dbReference type="Proteomes" id="UP000298616"/>
    </source>
</evidence>
<proteinExistence type="predicted"/>
<keyword evidence="1" id="KW-0472">Membrane</keyword>
<dbReference type="Proteomes" id="UP000298616">
    <property type="component" value="Chromosome"/>
</dbReference>
<dbReference type="EMBL" id="CP028923">
    <property type="protein sequence ID" value="QCK15521.1"/>
    <property type="molecule type" value="Genomic_DNA"/>
</dbReference>
<keyword evidence="1" id="KW-1133">Transmembrane helix</keyword>
<feature type="transmembrane region" description="Helical" evidence="1">
    <location>
        <begin position="33"/>
        <end position="54"/>
    </location>
</feature>
<sequence length="88" mass="10422">MGCWSSFFFYQKLFICQLNSYAKLNATCTDRNFYFLFFAVGIVFFQTLVPLFLLEKHKVISAFQFLNQKYPAIHFLGSYNSLKEFLTD</sequence>
<dbReference type="KEGG" id="fpf:DCC35_12585"/>
<gene>
    <name evidence="2" type="ORF">DCC35_12585</name>
</gene>
<keyword evidence="3" id="KW-1185">Reference proteome</keyword>
<organism evidence="2 3">
    <name type="scientific">Mangrovivirga cuniculi</name>
    <dbReference type="NCBI Taxonomy" id="2715131"/>
    <lineage>
        <taxon>Bacteria</taxon>
        <taxon>Pseudomonadati</taxon>
        <taxon>Bacteroidota</taxon>
        <taxon>Cytophagia</taxon>
        <taxon>Cytophagales</taxon>
        <taxon>Mangrovivirgaceae</taxon>
        <taxon>Mangrovivirga</taxon>
    </lineage>
</organism>
<keyword evidence="1" id="KW-0812">Transmembrane</keyword>
<evidence type="ECO:0000256" key="1">
    <source>
        <dbReference type="SAM" id="Phobius"/>
    </source>
</evidence>
<evidence type="ECO:0000313" key="2">
    <source>
        <dbReference type="EMBL" id="QCK15521.1"/>
    </source>
</evidence>